<evidence type="ECO:0000256" key="3">
    <source>
        <dbReference type="ARBA" id="ARBA00023172"/>
    </source>
</evidence>
<keyword evidence="8" id="KW-1185">Reference proteome</keyword>
<dbReference type="CDD" id="cd01189">
    <property type="entry name" value="INT_ICEBs1_C_like"/>
    <property type="match status" value="1"/>
</dbReference>
<dbReference type="InterPro" id="IPR002104">
    <property type="entry name" value="Integrase_catalytic"/>
</dbReference>
<organism evidence="7 8">
    <name type="scientific">Microlunatus endophyticus</name>
    <dbReference type="NCBI Taxonomy" id="1716077"/>
    <lineage>
        <taxon>Bacteria</taxon>
        <taxon>Bacillati</taxon>
        <taxon>Actinomycetota</taxon>
        <taxon>Actinomycetes</taxon>
        <taxon>Propionibacteriales</taxon>
        <taxon>Propionibacteriaceae</taxon>
        <taxon>Microlunatus</taxon>
    </lineage>
</organism>
<dbReference type="PANTHER" id="PTHR30349:SF91">
    <property type="entry name" value="INTA PROTEIN"/>
    <property type="match status" value="1"/>
</dbReference>
<dbReference type="PROSITE" id="PS51898">
    <property type="entry name" value="TYR_RECOMBINASE"/>
    <property type="match status" value="1"/>
</dbReference>
<dbReference type="Gene3D" id="1.10.443.10">
    <property type="entry name" value="Intergrase catalytic core"/>
    <property type="match status" value="1"/>
</dbReference>
<dbReference type="GO" id="GO:0015074">
    <property type="term" value="P:DNA integration"/>
    <property type="evidence" value="ECO:0007669"/>
    <property type="project" value="UniProtKB-KW"/>
</dbReference>
<evidence type="ECO:0000313" key="8">
    <source>
        <dbReference type="Proteomes" id="UP000613840"/>
    </source>
</evidence>
<feature type="domain" description="Core-binding (CB)" evidence="6">
    <location>
        <begin position="70"/>
        <end position="151"/>
    </location>
</feature>
<evidence type="ECO:0000259" key="6">
    <source>
        <dbReference type="PROSITE" id="PS51900"/>
    </source>
</evidence>
<keyword evidence="2 4" id="KW-0238">DNA-binding</keyword>
<evidence type="ECO:0000259" key="5">
    <source>
        <dbReference type="PROSITE" id="PS51898"/>
    </source>
</evidence>
<dbReference type="AlphaFoldDB" id="A0A917W597"/>
<dbReference type="GO" id="GO:0006310">
    <property type="term" value="P:DNA recombination"/>
    <property type="evidence" value="ECO:0007669"/>
    <property type="project" value="UniProtKB-KW"/>
</dbReference>
<dbReference type="GO" id="GO:0003677">
    <property type="term" value="F:DNA binding"/>
    <property type="evidence" value="ECO:0007669"/>
    <property type="project" value="UniProtKB-UniRule"/>
</dbReference>
<evidence type="ECO:0000256" key="1">
    <source>
        <dbReference type="ARBA" id="ARBA00022908"/>
    </source>
</evidence>
<dbReference type="InterPro" id="IPR044068">
    <property type="entry name" value="CB"/>
</dbReference>
<dbReference type="EMBL" id="BMMZ01000008">
    <property type="protein sequence ID" value="GGL70621.1"/>
    <property type="molecule type" value="Genomic_DNA"/>
</dbReference>
<reference evidence="7" key="2">
    <citation type="submission" date="2020-09" db="EMBL/GenBank/DDBJ databases">
        <authorList>
            <person name="Sun Q."/>
            <person name="Zhou Y."/>
        </authorList>
    </citation>
    <scope>NUCLEOTIDE SEQUENCE</scope>
    <source>
        <strain evidence="7">CGMCC 4.7306</strain>
    </source>
</reference>
<gene>
    <name evidence="7" type="ORF">GCM10011575_31370</name>
</gene>
<keyword evidence="1" id="KW-0229">DNA integration</keyword>
<dbReference type="InterPro" id="IPR011010">
    <property type="entry name" value="DNA_brk_join_enz"/>
</dbReference>
<dbReference type="PANTHER" id="PTHR30349">
    <property type="entry name" value="PHAGE INTEGRASE-RELATED"/>
    <property type="match status" value="1"/>
</dbReference>
<accession>A0A917W597</accession>
<dbReference type="SUPFAM" id="SSF56349">
    <property type="entry name" value="DNA breaking-rejoining enzymes"/>
    <property type="match status" value="1"/>
</dbReference>
<dbReference type="PROSITE" id="PS51900">
    <property type="entry name" value="CB"/>
    <property type="match status" value="1"/>
</dbReference>
<dbReference type="InterPro" id="IPR010998">
    <property type="entry name" value="Integrase_recombinase_N"/>
</dbReference>
<dbReference type="InterPro" id="IPR050090">
    <property type="entry name" value="Tyrosine_recombinase_XerCD"/>
</dbReference>
<reference evidence="7" key="1">
    <citation type="journal article" date="2014" name="Int. J. Syst. Evol. Microbiol.">
        <title>Complete genome sequence of Corynebacterium casei LMG S-19264T (=DSM 44701T), isolated from a smear-ripened cheese.</title>
        <authorList>
            <consortium name="US DOE Joint Genome Institute (JGI-PGF)"/>
            <person name="Walter F."/>
            <person name="Albersmeier A."/>
            <person name="Kalinowski J."/>
            <person name="Ruckert C."/>
        </authorList>
    </citation>
    <scope>NUCLEOTIDE SEQUENCE</scope>
    <source>
        <strain evidence="7">CGMCC 4.7306</strain>
    </source>
</reference>
<protein>
    <submittedName>
        <fullName evidence="7">Site-specific integrase</fullName>
    </submittedName>
</protein>
<comment type="caution">
    <text evidence="7">The sequence shown here is derived from an EMBL/GenBank/DDBJ whole genome shotgun (WGS) entry which is preliminary data.</text>
</comment>
<proteinExistence type="predicted"/>
<dbReference type="RefSeq" id="WP_188896325.1">
    <property type="nucleotide sequence ID" value="NZ_BMMZ01000008.1"/>
</dbReference>
<evidence type="ECO:0000313" key="7">
    <source>
        <dbReference type="EMBL" id="GGL70621.1"/>
    </source>
</evidence>
<dbReference type="Gene3D" id="1.10.150.130">
    <property type="match status" value="1"/>
</dbReference>
<evidence type="ECO:0000256" key="4">
    <source>
        <dbReference type="PROSITE-ProRule" id="PRU01248"/>
    </source>
</evidence>
<dbReference type="Pfam" id="PF00589">
    <property type="entry name" value="Phage_integrase"/>
    <property type="match status" value="1"/>
</dbReference>
<sequence>MTKREQGAGSLFWNEARKRWIVSVTVGYDGSGRRIARRASARTRTEAKAKLRELIQARDAGTAIQATKAYTVGDAVKDWLDYGLGDVGPSTANKYRSLASRHITPLLGKRKLKDLTAGEVDRWIASRAEVLSSEPLRRVHACLNRSVRRAMARDLVQRNVVELVKVPPGRGGRPSKSLTPEIVDQVLTLTVDDPLHAYIVVSLLTGGRTEELRALQWSNVHLDESRVGNRVVPSHLEVWRSVRSTGDTKTRRSRRTLALPVRCVGVLRRHRAQQDRQRLAAGDQWHDTDLVFTTDIGGELDAASVRRDFRRALGLVPGINPDDWTPREMRHSFVSILSDAGVPLEEISRLVGHSGTAVTELVYRHQLRPVIESGATVMDQLFREPPKQC</sequence>
<evidence type="ECO:0000256" key="2">
    <source>
        <dbReference type="ARBA" id="ARBA00023125"/>
    </source>
</evidence>
<feature type="domain" description="Tyr recombinase" evidence="5">
    <location>
        <begin position="173"/>
        <end position="379"/>
    </location>
</feature>
<dbReference type="InterPro" id="IPR013762">
    <property type="entry name" value="Integrase-like_cat_sf"/>
</dbReference>
<dbReference type="Pfam" id="PF14659">
    <property type="entry name" value="Phage_int_SAM_3"/>
    <property type="match status" value="1"/>
</dbReference>
<name>A0A917W597_9ACTN</name>
<dbReference type="InterPro" id="IPR004107">
    <property type="entry name" value="Integrase_SAM-like_N"/>
</dbReference>
<dbReference type="Proteomes" id="UP000613840">
    <property type="component" value="Unassembled WGS sequence"/>
</dbReference>
<keyword evidence="3" id="KW-0233">DNA recombination</keyword>